<dbReference type="EMBL" id="UOFC01000062">
    <property type="protein sequence ID" value="VAW45575.1"/>
    <property type="molecule type" value="Genomic_DNA"/>
</dbReference>
<dbReference type="InterPro" id="IPR029063">
    <property type="entry name" value="SAM-dependent_MTases_sf"/>
</dbReference>
<accession>A0A3B0VPY0</accession>
<reference evidence="2" key="1">
    <citation type="submission" date="2018-06" db="EMBL/GenBank/DDBJ databases">
        <authorList>
            <person name="Zhirakovskaya E."/>
        </authorList>
    </citation>
    <scope>NUCLEOTIDE SEQUENCE</scope>
</reference>
<protein>
    <recommendedName>
        <fullName evidence="1">Methyltransferase type 11 domain-containing protein</fullName>
    </recommendedName>
</protein>
<organism evidence="2">
    <name type="scientific">hydrothermal vent metagenome</name>
    <dbReference type="NCBI Taxonomy" id="652676"/>
    <lineage>
        <taxon>unclassified sequences</taxon>
        <taxon>metagenomes</taxon>
        <taxon>ecological metagenomes</taxon>
    </lineage>
</organism>
<evidence type="ECO:0000259" key="1">
    <source>
        <dbReference type="Pfam" id="PF08241"/>
    </source>
</evidence>
<dbReference type="GO" id="GO:0008757">
    <property type="term" value="F:S-adenosylmethionine-dependent methyltransferase activity"/>
    <property type="evidence" value="ECO:0007669"/>
    <property type="project" value="InterPro"/>
</dbReference>
<dbReference type="Pfam" id="PF08241">
    <property type="entry name" value="Methyltransf_11"/>
    <property type="match status" value="1"/>
</dbReference>
<name>A0A3B0VPY0_9ZZZZ</name>
<sequence>MNLGFQQALSHWSVTPSGYAVFEQEKKLLGDAIKNLFGYYCIQLGAPSQESFMTESRVQYKVLIASEVEEKSCGEHCHFVTADLDYLPIGKETVDVALLPHTLEAAADPYYLLRQVDMMLRPEGHVVITGFNPFGCLVMRFRFFKKEQVFRQANLEQLSRIKTWLEILGYDIQLQRYSTVTCFAQREQKTRRIALLEWFEKGLSKLGFQFGNVYCLVAKKRVDSPTLVGAKWYMPRWRAIPNKRPVSVARNHRIKNK</sequence>
<dbReference type="Gene3D" id="3.40.50.150">
    <property type="entry name" value="Vaccinia Virus protein VP39"/>
    <property type="match status" value="1"/>
</dbReference>
<proteinExistence type="predicted"/>
<dbReference type="AlphaFoldDB" id="A0A3B0VPY0"/>
<dbReference type="InterPro" id="IPR013216">
    <property type="entry name" value="Methyltransf_11"/>
</dbReference>
<feature type="domain" description="Methyltransferase type 11" evidence="1">
    <location>
        <begin position="71"/>
        <end position="128"/>
    </location>
</feature>
<dbReference type="SUPFAM" id="SSF53335">
    <property type="entry name" value="S-adenosyl-L-methionine-dependent methyltransferases"/>
    <property type="match status" value="1"/>
</dbReference>
<evidence type="ECO:0000313" key="2">
    <source>
        <dbReference type="EMBL" id="VAW45575.1"/>
    </source>
</evidence>
<gene>
    <name evidence="2" type="ORF">MNBD_GAMMA03-495</name>
</gene>